<dbReference type="SUPFAM" id="SSF53335">
    <property type="entry name" value="S-adenosyl-L-methionine-dependent methyltransferases"/>
    <property type="match status" value="1"/>
</dbReference>
<comment type="caution">
    <text evidence="2">The sequence shown here is derived from an EMBL/GenBank/DDBJ whole genome shotgun (WGS) entry which is preliminary data.</text>
</comment>
<dbReference type="Proteomes" id="UP001430848">
    <property type="component" value="Unassembled WGS sequence"/>
</dbReference>
<protein>
    <recommendedName>
        <fullName evidence="1">Methyltransferase domain-containing protein</fullName>
    </recommendedName>
</protein>
<proteinExistence type="predicted"/>
<reference evidence="2 3" key="1">
    <citation type="submission" date="2024-02" db="EMBL/GenBank/DDBJ databases">
        <title>De novo assembly and annotation of 12 fungi associated with fruit tree decline syndrome in Ontario, Canada.</title>
        <authorList>
            <person name="Sulman M."/>
            <person name="Ellouze W."/>
            <person name="Ilyukhin E."/>
        </authorList>
    </citation>
    <scope>NUCLEOTIDE SEQUENCE [LARGE SCALE GENOMIC DNA]</scope>
    <source>
        <strain evidence="2 3">M169</strain>
    </source>
</reference>
<gene>
    <name evidence="2" type="ORF">SLS63_010639</name>
</gene>
<evidence type="ECO:0000313" key="3">
    <source>
        <dbReference type="Proteomes" id="UP001430848"/>
    </source>
</evidence>
<dbReference type="Gene3D" id="3.40.50.150">
    <property type="entry name" value="Vaccinia Virus protein VP39"/>
    <property type="match status" value="1"/>
</dbReference>
<keyword evidence="3" id="KW-1185">Reference proteome</keyword>
<dbReference type="InterPro" id="IPR029063">
    <property type="entry name" value="SAM-dependent_MTases_sf"/>
</dbReference>
<organism evidence="2 3">
    <name type="scientific">Diaporthe eres</name>
    <name type="common">Phomopsis oblonga</name>
    <dbReference type="NCBI Taxonomy" id="83184"/>
    <lineage>
        <taxon>Eukaryota</taxon>
        <taxon>Fungi</taxon>
        <taxon>Dikarya</taxon>
        <taxon>Ascomycota</taxon>
        <taxon>Pezizomycotina</taxon>
        <taxon>Sordariomycetes</taxon>
        <taxon>Sordariomycetidae</taxon>
        <taxon>Diaporthales</taxon>
        <taxon>Diaporthaceae</taxon>
        <taxon>Diaporthe</taxon>
        <taxon>Diaporthe eres species complex</taxon>
    </lineage>
</organism>
<dbReference type="Pfam" id="PF13649">
    <property type="entry name" value="Methyltransf_25"/>
    <property type="match status" value="1"/>
</dbReference>
<evidence type="ECO:0000313" key="2">
    <source>
        <dbReference type="EMBL" id="KAK7717784.1"/>
    </source>
</evidence>
<name>A0ABR1NW65_DIAER</name>
<dbReference type="InterPro" id="IPR041698">
    <property type="entry name" value="Methyltransf_25"/>
</dbReference>
<feature type="domain" description="Methyltransferase" evidence="1">
    <location>
        <begin position="47"/>
        <end position="142"/>
    </location>
</feature>
<dbReference type="EMBL" id="JAKNSF020000091">
    <property type="protein sequence ID" value="KAK7717784.1"/>
    <property type="molecule type" value="Genomic_DNA"/>
</dbReference>
<dbReference type="CDD" id="cd02440">
    <property type="entry name" value="AdoMet_MTases"/>
    <property type="match status" value="1"/>
</dbReference>
<accession>A0ABR1NW65</accession>
<sequence length="270" mass="30633">MAPNDDYVFTRDLLDNSRLNLMHHHWVKDFGYLIHPRIPTEGANLKVADIGSGTGIWLLDAYDRLPKTTQLVGLDISFDAAPPPETFPANITFQKWDVRDAVPDELVGAFDIINVRFMVFVVLKEEVPLVVDKFVQMLKPGGYLQWIEPDNQTVHGELTKPENKKTSIEQLMSLLKSQDPRLNPTWVPDLPNIFSDRGLSDVDADVHTTPPHWAYLMHECGLIMHELIARKTQNEQMAAELKRLVPLAVEETRKGAYLATTKYAITGRKP</sequence>
<evidence type="ECO:0000259" key="1">
    <source>
        <dbReference type="Pfam" id="PF13649"/>
    </source>
</evidence>